<dbReference type="STRING" id="1519643.SAMN06295933_2213"/>
<dbReference type="InterPro" id="IPR000835">
    <property type="entry name" value="HTH_MarR-typ"/>
</dbReference>
<feature type="domain" description="HTH marR-type" evidence="1">
    <location>
        <begin position="36"/>
        <end position="131"/>
    </location>
</feature>
<dbReference type="SUPFAM" id="SSF46785">
    <property type="entry name" value="Winged helix' DNA-binding domain"/>
    <property type="match status" value="1"/>
</dbReference>
<reference evidence="3" key="1">
    <citation type="submission" date="2017-04" db="EMBL/GenBank/DDBJ databases">
        <authorList>
            <person name="Varghese N."/>
            <person name="Submissions S."/>
        </authorList>
    </citation>
    <scope>NUCLEOTIDE SEQUENCE [LARGE SCALE GENOMIC DNA]</scope>
    <source>
        <strain evidence="3">K3S</strain>
    </source>
</reference>
<dbReference type="GO" id="GO:0003700">
    <property type="term" value="F:DNA-binding transcription factor activity"/>
    <property type="evidence" value="ECO:0007669"/>
    <property type="project" value="InterPro"/>
</dbReference>
<dbReference type="AlphaFoldDB" id="A0A1X7DQZ0"/>
<dbReference type="Proteomes" id="UP000192906">
    <property type="component" value="Unassembled WGS sequence"/>
</dbReference>
<evidence type="ECO:0000313" key="2">
    <source>
        <dbReference type="EMBL" id="SMF19769.1"/>
    </source>
</evidence>
<dbReference type="Pfam" id="PF01047">
    <property type="entry name" value="MarR"/>
    <property type="match status" value="1"/>
</dbReference>
<gene>
    <name evidence="2" type="ORF">SAMN06295933_2213</name>
</gene>
<dbReference type="InterPro" id="IPR036390">
    <property type="entry name" value="WH_DNA-bd_sf"/>
</dbReference>
<dbReference type="RefSeq" id="WP_085102125.1">
    <property type="nucleotide sequence ID" value="NZ_FWZU01000003.1"/>
</dbReference>
<keyword evidence="3" id="KW-1185">Reference proteome</keyword>
<evidence type="ECO:0000313" key="3">
    <source>
        <dbReference type="Proteomes" id="UP000192906"/>
    </source>
</evidence>
<dbReference type="Gene3D" id="1.10.10.10">
    <property type="entry name" value="Winged helix-like DNA-binding domain superfamily/Winged helix DNA-binding domain"/>
    <property type="match status" value="1"/>
</dbReference>
<dbReference type="EMBL" id="FWZU01000003">
    <property type="protein sequence ID" value="SMF19769.1"/>
    <property type="molecule type" value="Genomic_DNA"/>
</dbReference>
<sequence length="161" mass="18837">MTNTFKDKVDFIVRTDGLLKDYIENVVVNKIKAEMPDDIFKKMTSNHIRAAFMLKNIEPCSLKEFATAMRLSKAAASAQVERMVKTGMVQRETNRDNRREVILTVSIPFEKHINHVHAEVTNWFMSITEQLGMETFEKWYEVMTTLNEVLNKRIKTEDMPY</sequence>
<name>A0A1X7DQZ0_9BACT</name>
<dbReference type="InterPro" id="IPR036388">
    <property type="entry name" value="WH-like_DNA-bd_sf"/>
</dbReference>
<dbReference type="OrthoDB" id="4463574at2"/>
<dbReference type="SMART" id="SM00347">
    <property type="entry name" value="HTH_MARR"/>
    <property type="match status" value="1"/>
</dbReference>
<proteinExistence type="predicted"/>
<organism evidence="2 3">
    <name type="scientific">Desulfovibrio gilichinskyi</name>
    <dbReference type="NCBI Taxonomy" id="1519643"/>
    <lineage>
        <taxon>Bacteria</taxon>
        <taxon>Pseudomonadati</taxon>
        <taxon>Thermodesulfobacteriota</taxon>
        <taxon>Desulfovibrionia</taxon>
        <taxon>Desulfovibrionales</taxon>
        <taxon>Desulfovibrionaceae</taxon>
        <taxon>Desulfovibrio</taxon>
    </lineage>
</organism>
<protein>
    <submittedName>
        <fullName evidence="2">Transcriptional regulator, MarR family</fullName>
    </submittedName>
</protein>
<evidence type="ECO:0000259" key="1">
    <source>
        <dbReference type="SMART" id="SM00347"/>
    </source>
</evidence>
<accession>A0A1X7DQZ0</accession>